<dbReference type="EMBL" id="JBGFUD010016601">
    <property type="protein sequence ID" value="MFH4984315.1"/>
    <property type="molecule type" value="Genomic_DNA"/>
</dbReference>
<protein>
    <submittedName>
        <fullName evidence="1">Uncharacterized protein</fullName>
    </submittedName>
</protein>
<comment type="caution">
    <text evidence="1">The sequence shown here is derived from an EMBL/GenBank/DDBJ whole genome shotgun (WGS) entry which is preliminary data.</text>
</comment>
<gene>
    <name evidence="1" type="ORF">AB6A40_011024</name>
</gene>
<dbReference type="Proteomes" id="UP001608902">
    <property type="component" value="Unassembled WGS sequence"/>
</dbReference>
<proteinExistence type="predicted"/>
<evidence type="ECO:0000313" key="2">
    <source>
        <dbReference type="Proteomes" id="UP001608902"/>
    </source>
</evidence>
<reference evidence="1 2" key="1">
    <citation type="submission" date="2024-08" db="EMBL/GenBank/DDBJ databases">
        <title>Gnathostoma spinigerum genome.</title>
        <authorList>
            <person name="Gonzalez-Bertolin B."/>
            <person name="Monzon S."/>
            <person name="Zaballos A."/>
            <person name="Jimenez P."/>
            <person name="Dekumyoy P."/>
            <person name="Varona S."/>
            <person name="Cuesta I."/>
            <person name="Sumanam S."/>
            <person name="Adisakwattana P."/>
            <person name="Gasser R.B."/>
            <person name="Hernandez-Gonzalez A."/>
            <person name="Young N.D."/>
            <person name="Perteguer M.J."/>
        </authorList>
    </citation>
    <scope>NUCLEOTIDE SEQUENCE [LARGE SCALE GENOMIC DNA]</scope>
    <source>
        <strain evidence="1">AL3</strain>
        <tissue evidence="1">Liver</tissue>
    </source>
</reference>
<accession>A0ABD6F475</accession>
<organism evidence="1 2">
    <name type="scientific">Gnathostoma spinigerum</name>
    <dbReference type="NCBI Taxonomy" id="75299"/>
    <lineage>
        <taxon>Eukaryota</taxon>
        <taxon>Metazoa</taxon>
        <taxon>Ecdysozoa</taxon>
        <taxon>Nematoda</taxon>
        <taxon>Chromadorea</taxon>
        <taxon>Rhabditida</taxon>
        <taxon>Spirurina</taxon>
        <taxon>Gnathostomatomorpha</taxon>
        <taxon>Gnathostomatoidea</taxon>
        <taxon>Gnathostomatidae</taxon>
        <taxon>Gnathostoma</taxon>
    </lineage>
</organism>
<evidence type="ECO:0000313" key="1">
    <source>
        <dbReference type="EMBL" id="MFH4984315.1"/>
    </source>
</evidence>
<keyword evidence="2" id="KW-1185">Reference proteome</keyword>
<name>A0ABD6F475_9BILA</name>
<sequence>MKCSEFKDSAVIAVGNVTKSSSSMEDWRSHNDTLSRSILTMASWLEHEPSLAGVALARSARVFWHMVGAEQSALPPTGIAGEAFIVFNVTLNFSTSSRPGNVYLQ</sequence>
<dbReference type="AlphaFoldDB" id="A0ABD6F475"/>